<dbReference type="AlphaFoldDB" id="A0AAD5A685"/>
<sequence>ADKLLKALRLHFEQQESSENGNNIASDDAQVPEEAAADPKPVTDSLVTTRRGKKLQTKRKHSGDGADLNPIPFQDDTELPREEEENCGSKRSSKRRKVSSPKVTENKPESAEDDVVIQESKNG</sequence>
<feature type="non-terminal residue" evidence="2">
    <location>
        <position position="123"/>
    </location>
</feature>
<dbReference type="EMBL" id="MU573171">
    <property type="protein sequence ID" value="KAI5610563.1"/>
    <property type="molecule type" value="Genomic_DNA"/>
</dbReference>
<evidence type="ECO:0000313" key="2">
    <source>
        <dbReference type="EMBL" id="KAI5610563.1"/>
    </source>
</evidence>
<reference evidence="2" key="1">
    <citation type="submission" date="2018-07" db="EMBL/GenBank/DDBJ databases">
        <title>Comparative genomics of catfishes provides insights into carnivory and benthic adaptation.</title>
        <authorList>
            <person name="Zhang Y."/>
            <person name="Wang D."/>
            <person name="Peng Z."/>
            <person name="Zheng S."/>
            <person name="Shao F."/>
            <person name="Tao W."/>
        </authorList>
    </citation>
    <scope>NUCLEOTIDE SEQUENCE</scope>
    <source>
        <strain evidence="2">Chongqing</strain>
    </source>
</reference>
<feature type="non-terminal residue" evidence="2">
    <location>
        <position position="1"/>
    </location>
</feature>
<evidence type="ECO:0000256" key="1">
    <source>
        <dbReference type="SAM" id="MobiDB-lite"/>
    </source>
</evidence>
<accession>A0AAD5A685</accession>
<feature type="compositionally biased region" description="Basic residues" evidence="1">
    <location>
        <begin position="50"/>
        <end position="61"/>
    </location>
</feature>
<keyword evidence="3" id="KW-1185">Reference proteome</keyword>
<feature type="compositionally biased region" description="Acidic residues" evidence="1">
    <location>
        <begin position="75"/>
        <end position="86"/>
    </location>
</feature>
<comment type="caution">
    <text evidence="2">The sequence shown here is derived from an EMBL/GenBank/DDBJ whole genome shotgun (WGS) entry which is preliminary data.</text>
</comment>
<gene>
    <name evidence="2" type="ORF">C0J50_12038</name>
</gene>
<feature type="region of interest" description="Disordered" evidence="1">
    <location>
        <begin position="13"/>
        <end position="123"/>
    </location>
</feature>
<dbReference type="Proteomes" id="UP001205998">
    <property type="component" value="Unassembled WGS sequence"/>
</dbReference>
<organism evidence="2 3">
    <name type="scientific">Silurus asotus</name>
    <name type="common">Amur catfish</name>
    <name type="synonym">Parasilurus asotus</name>
    <dbReference type="NCBI Taxonomy" id="30991"/>
    <lineage>
        <taxon>Eukaryota</taxon>
        <taxon>Metazoa</taxon>
        <taxon>Chordata</taxon>
        <taxon>Craniata</taxon>
        <taxon>Vertebrata</taxon>
        <taxon>Euteleostomi</taxon>
        <taxon>Actinopterygii</taxon>
        <taxon>Neopterygii</taxon>
        <taxon>Teleostei</taxon>
        <taxon>Ostariophysi</taxon>
        <taxon>Siluriformes</taxon>
        <taxon>Siluridae</taxon>
        <taxon>Silurus</taxon>
    </lineage>
</organism>
<proteinExistence type="predicted"/>
<feature type="compositionally biased region" description="Polar residues" evidence="1">
    <location>
        <begin position="15"/>
        <end position="25"/>
    </location>
</feature>
<name>A0AAD5A685_SILAS</name>
<evidence type="ECO:0000313" key="3">
    <source>
        <dbReference type="Proteomes" id="UP001205998"/>
    </source>
</evidence>
<protein>
    <submittedName>
        <fullName evidence="2">Nucleolar and spindle-associated protein 1 isoform X1</fullName>
    </submittedName>
</protein>